<dbReference type="InterPro" id="IPR002818">
    <property type="entry name" value="DJ-1/PfpI"/>
</dbReference>
<dbReference type="Pfam" id="PF01965">
    <property type="entry name" value="DJ-1_PfpI"/>
    <property type="match status" value="1"/>
</dbReference>
<dbReference type="CDD" id="cd03139">
    <property type="entry name" value="GATase1_PfpI_2"/>
    <property type="match status" value="1"/>
</dbReference>
<keyword evidence="3" id="KW-1185">Reference proteome</keyword>
<evidence type="ECO:0000259" key="1">
    <source>
        <dbReference type="Pfam" id="PF01965"/>
    </source>
</evidence>
<feature type="domain" description="DJ-1/PfpI" evidence="1">
    <location>
        <begin position="1"/>
        <end position="174"/>
    </location>
</feature>
<dbReference type="PANTHER" id="PTHR43130:SF2">
    <property type="entry name" value="DJ-1_PFPI DOMAIN-CONTAINING PROTEIN"/>
    <property type="match status" value="1"/>
</dbReference>
<dbReference type="Proteomes" id="UP001500618">
    <property type="component" value="Unassembled WGS sequence"/>
</dbReference>
<dbReference type="PANTHER" id="PTHR43130">
    <property type="entry name" value="ARAC-FAMILY TRANSCRIPTIONAL REGULATOR"/>
    <property type="match status" value="1"/>
</dbReference>
<dbReference type="SUPFAM" id="SSF52317">
    <property type="entry name" value="Class I glutamine amidotransferase-like"/>
    <property type="match status" value="1"/>
</dbReference>
<protein>
    <submittedName>
        <fullName evidence="2">DJ-1/PfpI family protein</fullName>
    </submittedName>
</protein>
<dbReference type="InterPro" id="IPR052158">
    <property type="entry name" value="INH-QAR"/>
</dbReference>
<proteinExistence type="predicted"/>
<dbReference type="EMBL" id="BAAANY010000023">
    <property type="protein sequence ID" value="GAA1700864.1"/>
    <property type="molecule type" value="Genomic_DNA"/>
</dbReference>
<comment type="caution">
    <text evidence="2">The sequence shown here is derived from an EMBL/GenBank/DDBJ whole genome shotgun (WGS) entry which is preliminary data.</text>
</comment>
<reference evidence="2 3" key="1">
    <citation type="journal article" date="2019" name="Int. J. Syst. Evol. Microbiol.">
        <title>The Global Catalogue of Microorganisms (GCM) 10K type strain sequencing project: providing services to taxonomists for standard genome sequencing and annotation.</title>
        <authorList>
            <consortium name="The Broad Institute Genomics Platform"/>
            <consortium name="The Broad Institute Genome Sequencing Center for Infectious Disease"/>
            <person name="Wu L."/>
            <person name="Ma J."/>
        </authorList>
    </citation>
    <scope>NUCLEOTIDE SEQUENCE [LARGE SCALE GENOMIC DNA]</scope>
    <source>
        <strain evidence="2 3">JCM 14718</strain>
    </source>
</reference>
<sequence>MRVEVLIYDGFDELDSLGPYEVFRHASRATEFDLSLVTSTGQAEVTGGNGVTFSHLREWTPQDADILVIPGGGAGRPGPGLRAELEKGVLPKQLREIKDNASDDFILASVCSGSVLIAAAGLLEGRPATTHHSAREKLVSYGAVLTNARVVDDGDIVTAGGITSGFELALHLIDRELGSTYAIQVEATMEYERRGTVWRAS</sequence>
<gene>
    <name evidence="2" type="ORF">GCM10009765_58000</name>
</gene>
<evidence type="ECO:0000313" key="3">
    <source>
        <dbReference type="Proteomes" id="UP001500618"/>
    </source>
</evidence>
<name>A0ABN2IA42_9ACTN</name>
<accession>A0ABN2IA42</accession>
<dbReference type="InterPro" id="IPR029062">
    <property type="entry name" value="Class_I_gatase-like"/>
</dbReference>
<dbReference type="RefSeq" id="WP_344313502.1">
    <property type="nucleotide sequence ID" value="NZ_BAAANY010000023.1"/>
</dbReference>
<dbReference type="Gene3D" id="3.40.50.880">
    <property type="match status" value="1"/>
</dbReference>
<organism evidence="2 3">
    <name type="scientific">Fodinicola feengrottensis</name>
    <dbReference type="NCBI Taxonomy" id="435914"/>
    <lineage>
        <taxon>Bacteria</taxon>
        <taxon>Bacillati</taxon>
        <taxon>Actinomycetota</taxon>
        <taxon>Actinomycetes</taxon>
        <taxon>Mycobacteriales</taxon>
        <taxon>Fodinicola</taxon>
    </lineage>
</organism>
<evidence type="ECO:0000313" key="2">
    <source>
        <dbReference type="EMBL" id="GAA1700864.1"/>
    </source>
</evidence>